<evidence type="ECO:0000313" key="3">
    <source>
        <dbReference type="Proteomes" id="UP000000271"/>
    </source>
</evidence>
<keyword evidence="3" id="KW-1185">Reference proteome</keyword>
<dbReference type="Proteomes" id="UP000000271">
    <property type="component" value="Chromosome"/>
</dbReference>
<organism evidence="2 3">
    <name type="scientific">Bacillus selenitireducens (strain ATCC 700615 / DSM 15326 / MLS10)</name>
    <dbReference type="NCBI Taxonomy" id="439292"/>
    <lineage>
        <taxon>Bacteria</taxon>
        <taxon>Bacillati</taxon>
        <taxon>Bacillota</taxon>
        <taxon>Bacilli</taxon>
        <taxon>Bacillales</taxon>
        <taxon>Bacillaceae</taxon>
        <taxon>Salisediminibacterium</taxon>
    </lineage>
</organism>
<keyword evidence="1" id="KW-0732">Signal</keyword>
<feature type="signal peptide" evidence="1">
    <location>
        <begin position="1"/>
        <end position="23"/>
    </location>
</feature>
<accession>D6XZJ7</accession>
<dbReference type="AlphaFoldDB" id="D6XZJ7"/>
<dbReference type="KEGG" id="bse:Bsel_0845"/>
<dbReference type="EMBL" id="CP001791">
    <property type="protein sequence ID" value="ADH98371.1"/>
    <property type="molecule type" value="Genomic_DNA"/>
</dbReference>
<proteinExistence type="predicted"/>
<name>D6XZJ7_BACIE</name>
<dbReference type="STRING" id="439292.Bsel_0845"/>
<dbReference type="RefSeq" id="WP_013171796.1">
    <property type="nucleotide sequence ID" value="NC_014219.1"/>
</dbReference>
<gene>
    <name evidence="2" type="ordered locus">Bsel_0845</name>
</gene>
<sequence length="53" mass="5722">MKKLLTLLILAVMLVSGTGVAGAEDTTSESKEILRISHSDDGYTIMQKPVIMD</sequence>
<feature type="chain" id="PRO_5003091001" evidence="1">
    <location>
        <begin position="24"/>
        <end position="53"/>
    </location>
</feature>
<evidence type="ECO:0000256" key="1">
    <source>
        <dbReference type="SAM" id="SignalP"/>
    </source>
</evidence>
<reference evidence="2" key="1">
    <citation type="submission" date="2009-10" db="EMBL/GenBank/DDBJ databases">
        <title>Complete sequence of Bacillus selenitireducens MLS10.</title>
        <authorList>
            <consortium name="US DOE Joint Genome Institute"/>
            <person name="Lucas S."/>
            <person name="Copeland A."/>
            <person name="Lapidus A."/>
            <person name="Glavina del Rio T."/>
            <person name="Dalin E."/>
            <person name="Tice H."/>
            <person name="Bruce D."/>
            <person name="Goodwin L."/>
            <person name="Pitluck S."/>
            <person name="Sims D."/>
            <person name="Brettin T."/>
            <person name="Detter J.C."/>
            <person name="Han C."/>
            <person name="Larimer F."/>
            <person name="Land M."/>
            <person name="Hauser L."/>
            <person name="Kyrpides N."/>
            <person name="Ovchinnikova G."/>
            <person name="Stolz J."/>
        </authorList>
    </citation>
    <scope>NUCLEOTIDE SEQUENCE [LARGE SCALE GENOMIC DNA]</scope>
    <source>
        <strain evidence="2">MLS10</strain>
    </source>
</reference>
<dbReference type="HOGENOM" id="CLU_3058524_0_0_9"/>
<protein>
    <submittedName>
        <fullName evidence="2">Uncharacterized protein</fullName>
    </submittedName>
</protein>
<evidence type="ECO:0000313" key="2">
    <source>
        <dbReference type="EMBL" id="ADH98371.1"/>
    </source>
</evidence>